<comment type="caution">
    <text evidence="2">The sequence shown here is derived from an EMBL/GenBank/DDBJ whole genome shotgun (WGS) entry which is preliminary data.</text>
</comment>
<feature type="compositionally biased region" description="Low complexity" evidence="1">
    <location>
        <begin position="36"/>
        <end position="47"/>
    </location>
</feature>
<evidence type="ECO:0000313" key="2">
    <source>
        <dbReference type="EMBL" id="KAK0369346.1"/>
    </source>
</evidence>
<dbReference type="Proteomes" id="UP001169217">
    <property type="component" value="Unassembled WGS sequence"/>
</dbReference>
<reference evidence="2" key="1">
    <citation type="submission" date="2023-04" db="EMBL/GenBank/DDBJ databases">
        <title>Colletotrichum limetticola genome sequence.</title>
        <authorList>
            <person name="Baroncelli R."/>
        </authorList>
    </citation>
    <scope>NUCLEOTIDE SEQUENCE</scope>
    <source>
        <strain evidence="2">KLA-Anderson</strain>
    </source>
</reference>
<feature type="region of interest" description="Disordered" evidence="1">
    <location>
        <begin position="1"/>
        <end position="49"/>
    </location>
</feature>
<feature type="non-terminal residue" evidence="2">
    <location>
        <position position="1"/>
    </location>
</feature>
<gene>
    <name evidence="2" type="ORF">CLIM01_13290</name>
</gene>
<proteinExistence type="predicted"/>
<evidence type="ECO:0000256" key="1">
    <source>
        <dbReference type="SAM" id="MobiDB-lite"/>
    </source>
</evidence>
<keyword evidence="3" id="KW-1185">Reference proteome</keyword>
<feature type="compositionally biased region" description="Pro residues" evidence="1">
    <location>
        <begin position="7"/>
        <end position="35"/>
    </location>
</feature>
<name>A0ABQ9PFX7_9PEZI</name>
<organism evidence="2 3">
    <name type="scientific">Colletotrichum limetticola</name>
    <dbReference type="NCBI Taxonomy" id="1209924"/>
    <lineage>
        <taxon>Eukaryota</taxon>
        <taxon>Fungi</taxon>
        <taxon>Dikarya</taxon>
        <taxon>Ascomycota</taxon>
        <taxon>Pezizomycotina</taxon>
        <taxon>Sordariomycetes</taxon>
        <taxon>Hypocreomycetidae</taxon>
        <taxon>Glomerellales</taxon>
        <taxon>Glomerellaceae</taxon>
        <taxon>Colletotrichum</taxon>
        <taxon>Colletotrichum acutatum species complex</taxon>
    </lineage>
</organism>
<accession>A0ABQ9PFX7</accession>
<dbReference type="EMBL" id="JARUPT010000668">
    <property type="protein sequence ID" value="KAK0369346.1"/>
    <property type="molecule type" value="Genomic_DNA"/>
</dbReference>
<sequence>PAGTPPAGTPVPPPAGTPSAPPAGTPPAGTPPPAATTPVASPSKTTTGPVQVTNAAERLGSGIMAAAAGVVVAALL</sequence>
<evidence type="ECO:0000313" key="3">
    <source>
        <dbReference type="Proteomes" id="UP001169217"/>
    </source>
</evidence>
<protein>
    <submittedName>
        <fullName evidence="2">Uncharacterized protein</fullName>
    </submittedName>
</protein>